<organism evidence="8 9">
    <name type="scientific">Imhoffiella purpurea</name>
    <dbReference type="NCBI Taxonomy" id="1249627"/>
    <lineage>
        <taxon>Bacteria</taxon>
        <taxon>Pseudomonadati</taxon>
        <taxon>Pseudomonadota</taxon>
        <taxon>Gammaproteobacteria</taxon>
        <taxon>Chromatiales</taxon>
        <taxon>Chromatiaceae</taxon>
        <taxon>Imhoffiella</taxon>
    </lineage>
</organism>
<keyword evidence="6" id="KW-0813">Transport</keyword>
<evidence type="ECO:0000256" key="3">
    <source>
        <dbReference type="ARBA" id="ARBA00022737"/>
    </source>
</evidence>
<dbReference type="STRING" id="1249627.D779_4078"/>
<reference evidence="8 9" key="1">
    <citation type="submission" date="2012-11" db="EMBL/GenBank/DDBJ databases">
        <title>Genome assembly of Thiorhodococcus sp. AK35.</title>
        <authorList>
            <person name="Nupur N."/>
            <person name="Khatri I."/>
            <person name="Subramanian S."/>
            <person name="Pinnaka A."/>
        </authorList>
    </citation>
    <scope>NUCLEOTIDE SEQUENCE [LARGE SCALE GENOMIC DNA]</scope>
    <source>
        <strain evidence="8 9">AK35</strain>
    </source>
</reference>
<feature type="domain" description="4Fe-4S ferredoxin-type" evidence="7">
    <location>
        <begin position="42"/>
        <end position="73"/>
    </location>
</feature>
<evidence type="ECO:0000313" key="8">
    <source>
        <dbReference type="EMBL" id="EXJ12283.1"/>
    </source>
</evidence>
<dbReference type="EMBL" id="AONC01000087">
    <property type="protein sequence ID" value="EXJ12283.1"/>
    <property type="molecule type" value="Genomic_DNA"/>
</dbReference>
<comment type="cofactor">
    <cofactor evidence="6">
        <name>[4Fe-4S] cluster</name>
        <dbReference type="ChEBI" id="CHEBI:49883"/>
    </cofactor>
    <text evidence="6">Binds 2 [4Fe-4S] clusters.</text>
</comment>
<dbReference type="GO" id="GO:0046872">
    <property type="term" value="F:metal ion binding"/>
    <property type="evidence" value="ECO:0007669"/>
    <property type="project" value="UniProtKB-UniRule"/>
</dbReference>
<keyword evidence="5 6" id="KW-0411">Iron-sulfur</keyword>
<dbReference type="InterPro" id="IPR017900">
    <property type="entry name" value="4Fe4S_Fe_S_CS"/>
</dbReference>
<dbReference type="eggNOG" id="COG0247">
    <property type="taxonomic scope" value="Bacteria"/>
</dbReference>
<proteinExistence type="predicted"/>
<dbReference type="InterPro" id="IPR009051">
    <property type="entry name" value="Helical_ferredxn"/>
</dbReference>
<dbReference type="InterPro" id="IPR004017">
    <property type="entry name" value="Cys_rich_dom"/>
</dbReference>
<dbReference type="InterPro" id="IPR012257">
    <property type="entry name" value="Glc_ox_4Fe-4S"/>
</dbReference>
<dbReference type="GO" id="GO:0051539">
    <property type="term" value="F:4 iron, 4 sulfur cluster binding"/>
    <property type="evidence" value="ECO:0007669"/>
    <property type="project" value="UniProtKB-UniRule"/>
</dbReference>
<evidence type="ECO:0000256" key="4">
    <source>
        <dbReference type="ARBA" id="ARBA00023004"/>
    </source>
</evidence>
<dbReference type="AlphaFoldDB" id="W9UYH9"/>
<accession>W9UYH9</accession>
<sequence length="383" mass="41650">MKCGLCLPLCPTYAQTRNEADSPRGRISLVQGWLSGDLEMSARLTAHLDGCLTCRACERGCPSLVAFGRIMDGAKTRRIAESRPERRLLHRIWISALSDPRLNATLGRLAKIYARSPLASLARWLRLDRLATLGPLLRLSGAIAATAEPARPRPLGQADMDLFIGCSGETAQGHVIASTLELCERLGVRVNLPARHACCGAMLHHNGLPEEAKAHRDAVARGRAERPLVGISSACVAELKESPELADTQEICEYLDRLQWPESLQLRPLRARVLVHEPCSHRNLLGGNAAVHRLLARIPELDVEPMPENHRCCGAAGTYLLQQPEMSERLLADKLESALAAAPDIMVTTNSGCALHLLAGVQEAGRAVEVCHPVELLARQLPS</sequence>
<dbReference type="Pfam" id="PF02754">
    <property type="entry name" value="CCG"/>
    <property type="match status" value="2"/>
</dbReference>
<comment type="catalytic activity">
    <reaction evidence="6">
        <text>glycolate + A = glyoxylate + AH2</text>
        <dbReference type="Rhea" id="RHEA:21264"/>
        <dbReference type="ChEBI" id="CHEBI:13193"/>
        <dbReference type="ChEBI" id="CHEBI:17499"/>
        <dbReference type="ChEBI" id="CHEBI:29805"/>
        <dbReference type="ChEBI" id="CHEBI:36655"/>
        <dbReference type="EC" id="1.1.99.14"/>
    </reaction>
</comment>
<dbReference type="PIRSF" id="PIRSF000139">
    <property type="entry name" value="Glc_ox_4Fe-4S"/>
    <property type="match status" value="1"/>
</dbReference>
<dbReference type="PROSITE" id="PS00198">
    <property type="entry name" value="4FE4S_FER_1"/>
    <property type="match status" value="1"/>
</dbReference>
<dbReference type="PROSITE" id="PS51379">
    <property type="entry name" value="4FE4S_FER_2"/>
    <property type="match status" value="1"/>
</dbReference>
<name>W9UYH9_9GAMM</name>
<dbReference type="GO" id="GO:0019154">
    <property type="term" value="F:glycolate dehydrogenase activity"/>
    <property type="evidence" value="ECO:0007669"/>
    <property type="project" value="UniProtKB-EC"/>
</dbReference>
<dbReference type="Pfam" id="PF13183">
    <property type="entry name" value="Fer4_8"/>
    <property type="match status" value="1"/>
</dbReference>
<dbReference type="InterPro" id="IPR017896">
    <property type="entry name" value="4Fe4S_Fe-S-bd"/>
</dbReference>
<comment type="function">
    <text evidence="6">Component of a complex that catalyzes the oxidation of glycolate to glyoxylate.</text>
</comment>
<evidence type="ECO:0000256" key="1">
    <source>
        <dbReference type="ARBA" id="ARBA00022485"/>
    </source>
</evidence>
<dbReference type="Proteomes" id="UP000019460">
    <property type="component" value="Unassembled WGS sequence"/>
</dbReference>
<dbReference type="Gene3D" id="1.10.1060.10">
    <property type="entry name" value="Alpha-helical ferredoxin"/>
    <property type="match status" value="1"/>
</dbReference>
<keyword evidence="3" id="KW-0677">Repeat</keyword>
<comment type="caution">
    <text evidence="8">The sequence shown here is derived from an EMBL/GenBank/DDBJ whole genome shotgun (WGS) entry which is preliminary data.</text>
</comment>
<dbReference type="RefSeq" id="WP_081763635.1">
    <property type="nucleotide sequence ID" value="NZ_AONC01000087.1"/>
</dbReference>
<comment type="catalytic activity">
    <reaction evidence="6">
        <text>(R)-lactate + A = pyruvate + AH2</text>
        <dbReference type="Rhea" id="RHEA:15089"/>
        <dbReference type="ChEBI" id="CHEBI:13193"/>
        <dbReference type="ChEBI" id="CHEBI:15361"/>
        <dbReference type="ChEBI" id="CHEBI:16004"/>
        <dbReference type="ChEBI" id="CHEBI:17499"/>
    </reaction>
</comment>
<protein>
    <recommendedName>
        <fullName evidence="6">Glycolate oxidase iron-sulfur subunit</fullName>
        <ecNumber evidence="6">1.1.99.14</ecNumber>
    </recommendedName>
</protein>
<keyword evidence="1 6" id="KW-0004">4Fe-4S</keyword>
<keyword evidence="2 6" id="KW-0479">Metal-binding</keyword>
<keyword evidence="4 6" id="KW-0408">Iron</keyword>
<dbReference type="PANTHER" id="PTHR32479">
    <property type="entry name" value="GLYCOLATE OXIDASE IRON-SULFUR SUBUNIT"/>
    <property type="match status" value="1"/>
</dbReference>
<dbReference type="SUPFAM" id="SSF54862">
    <property type="entry name" value="4Fe-4S ferredoxins"/>
    <property type="match status" value="1"/>
</dbReference>
<evidence type="ECO:0000259" key="7">
    <source>
        <dbReference type="PROSITE" id="PS51379"/>
    </source>
</evidence>
<dbReference type="OrthoDB" id="9765258at2"/>
<evidence type="ECO:0000256" key="5">
    <source>
        <dbReference type="ARBA" id="ARBA00023014"/>
    </source>
</evidence>
<evidence type="ECO:0000313" key="9">
    <source>
        <dbReference type="Proteomes" id="UP000019460"/>
    </source>
</evidence>
<keyword evidence="9" id="KW-1185">Reference proteome</keyword>
<keyword evidence="6" id="KW-0249">Electron transport</keyword>
<evidence type="ECO:0000256" key="2">
    <source>
        <dbReference type="ARBA" id="ARBA00022723"/>
    </source>
</evidence>
<dbReference type="EC" id="1.1.99.14" evidence="6"/>
<gene>
    <name evidence="8" type="ORF">D779_4078</name>
</gene>
<evidence type="ECO:0000256" key="6">
    <source>
        <dbReference type="PIRNR" id="PIRNR000139"/>
    </source>
</evidence>